<proteinExistence type="predicted"/>
<organism evidence="1 2">
    <name type="scientific">Ciona intestinalis</name>
    <name type="common">Transparent sea squirt</name>
    <name type="synonym">Ascidia intestinalis</name>
    <dbReference type="NCBI Taxonomy" id="7719"/>
    <lineage>
        <taxon>Eukaryota</taxon>
        <taxon>Metazoa</taxon>
        <taxon>Chordata</taxon>
        <taxon>Tunicata</taxon>
        <taxon>Ascidiacea</taxon>
        <taxon>Phlebobranchia</taxon>
        <taxon>Cionidae</taxon>
        <taxon>Ciona</taxon>
    </lineage>
</organism>
<reference evidence="1" key="2">
    <citation type="journal article" date="2008" name="Genome Biol.">
        <title>Improved genome assembly and evidence-based global gene model set for the chordate Ciona intestinalis: new insight into intron and operon populations.</title>
        <authorList>
            <person name="Satou Y."/>
            <person name="Mineta K."/>
            <person name="Ogasawara M."/>
            <person name="Sasakura Y."/>
            <person name="Shoguchi E."/>
            <person name="Ueno K."/>
            <person name="Yamada L."/>
            <person name="Matsumoto J."/>
            <person name="Wasserscheid J."/>
            <person name="Dewar K."/>
            <person name="Wiley G.B."/>
            <person name="Macmil S.L."/>
            <person name="Roe B.A."/>
            <person name="Zeller R.W."/>
            <person name="Hastings K.E."/>
            <person name="Lemaire P."/>
            <person name="Lindquist E."/>
            <person name="Endo T."/>
            <person name="Hotta K."/>
            <person name="Inaba K."/>
        </authorList>
    </citation>
    <scope>NUCLEOTIDE SEQUENCE [LARGE SCALE GENOMIC DNA]</scope>
    <source>
        <strain evidence="1">wild type</strain>
    </source>
</reference>
<reference evidence="1" key="3">
    <citation type="submission" date="2025-08" db="UniProtKB">
        <authorList>
            <consortium name="Ensembl"/>
        </authorList>
    </citation>
    <scope>IDENTIFICATION</scope>
</reference>
<evidence type="ECO:0000313" key="1">
    <source>
        <dbReference type="Ensembl" id="ENSCINP00000036407.1"/>
    </source>
</evidence>
<keyword evidence="2" id="KW-1185">Reference proteome</keyword>
<dbReference type="InParanoid" id="H2Y3C2"/>
<sequence>MQLIYSCVAEKQSLKHWCSVSYTFRLLTSYHVTLWVIEKILGSRLDAVSIQGVYVFGKDRIPMLYLLSSLPCEDKQVTYVVTCKQARGV</sequence>
<reference evidence="2" key="1">
    <citation type="journal article" date="2002" name="Science">
        <title>The draft genome of Ciona intestinalis: insights into chordate and vertebrate origins.</title>
        <authorList>
            <person name="Dehal P."/>
            <person name="Satou Y."/>
            <person name="Campbell R.K."/>
            <person name="Chapman J."/>
            <person name="Degnan B."/>
            <person name="De Tomaso A."/>
            <person name="Davidson B."/>
            <person name="Di Gregorio A."/>
            <person name="Gelpke M."/>
            <person name="Goodstein D.M."/>
            <person name="Harafuji N."/>
            <person name="Hastings K.E."/>
            <person name="Ho I."/>
            <person name="Hotta K."/>
            <person name="Huang W."/>
            <person name="Kawashima T."/>
            <person name="Lemaire P."/>
            <person name="Martinez D."/>
            <person name="Meinertzhagen I.A."/>
            <person name="Necula S."/>
            <person name="Nonaka M."/>
            <person name="Putnam N."/>
            <person name="Rash S."/>
            <person name="Saiga H."/>
            <person name="Satake M."/>
            <person name="Terry A."/>
            <person name="Yamada L."/>
            <person name="Wang H.G."/>
            <person name="Awazu S."/>
            <person name="Azumi K."/>
            <person name="Boore J."/>
            <person name="Branno M."/>
            <person name="Chin-Bow S."/>
            <person name="DeSantis R."/>
            <person name="Doyle S."/>
            <person name="Francino P."/>
            <person name="Keys D.N."/>
            <person name="Haga S."/>
            <person name="Hayashi H."/>
            <person name="Hino K."/>
            <person name="Imai K.S."/>
            <person name="Inaba K."/>
            <person name="Kano S."/>
            <person name="Kobayashi K."/>
            <person name="Kobayashi M."/>
            <person name="Lee B.I."/>
            <person name="Makabe K.W."/>
            <person name="Manohar C."/>
            <person name="Matassi G."/>
            <person name="Medina M."/>
            <person name="Mochizuki Y."/>
            <person name="Mount S."/>
            <person name="Morishita T."/>
            <person name="Miura S."/>
            <person name="Nakayama A."/>
            <person name="Nishizaka S."/>
            <person name="Nomoto H."/>
            <person name="Ohta F."/>
            <person name="Oishi K."/>
            <person name="Rigoutsos I."/>
            <person name="Sano M."/>
            <person name="Sasaki A."/>
            <person name="Sasakura Y."/>
            <person name="Shoguchi E."/>
            <person name="Shin-i T."/>
            <person name="Spagnuolo A."/>
            <person name="Stainier D."/>
            <person name="Suzuki M.M."/>
            <person name="Tassy O."/>
            <person name="Takatori N."/>
            <person name="Tokuoka M."/>
            <person name="Yagi K."/>
            <person name="Yoshizaki F."/>
            <person name="Wada S."/>
            <person name="Zhang C."/>
            <person name="Hyatt P.D."/>
            <person name="Larimer F."/>
            <person name="Detter C."/>
            <person name="Doggett N."/>
            <person name="Glavina T."/>
            <person name="Hawkins T."/>
            <person name="Richardson P."/>
            <person name="Lucas S."/>
            <person name="Kohara Y."/>
            <person name="Levine M."/>
            <person name="Satoh N."/>
            <person name="Rokhsar D.S."/>
        </authorList>
    </citation>
    <scope>NUCLEOTIDE SEQUENCE [LARGE SCALE GENOMIC DNA]</scope>
</reference>
<evidence type="ECO:0000313" key="2">
    <source>
        <dbReference type="Proteomes" id="UP000008144"/>
    </source>
</evidence>
<dbReference type="EMBL" id="EAAA01000376">
    <property type="status" value="NOT_ANNOTATED_CDS"/>
    <property type="molecule type" value="Genomic_DNA"/>
</dbReference>
<name>H2Y3C2_CIOIN</name>
<dbReference type="EMBL" id="EAAA01000375">
    <property type="status" value="NOT_ANNOTATED_CDS"/>
    <property type="molecule type" value="Genomic_DNA"/>
</dbReference>
<protein>
    <submittedName>
        <fullName evidence="1">Uncharacterized protein</fullName>
    </submittedName>
</protein>
<accession>H2Y3C2</accession>
<dbReference type="Proteomes" id="UP000008144">
    <property type="component" value="Chromosome 1"/>
</dbReference>
<dbReference type="Ensembl" id="ENSCINT00000036823.1">
    <property type="protein sequence ID" value="ENSCINP00000036407.1"/>
    <property type="gene ID" value="ENSCING00000019943.1"/>
</dbReference>
<dbReference type="AlphaFoldDB" id="H2Y3C2"/>
<dbReference type="HOGENOM" id="CLU_2454018_0_0_1"/>
<reference evidence="1" key="4">
    <citation type="submission" date="2025-09" db="UniProtKB">
        <authorList>
            <consortium name="Ensembl"/>
        </authorList>
    </citation>
    <scope>IDENTIFICATION</scope>
</reference>